<name>A0A494Y8G4_9BURK</name>
<evidence type="ECO:0000259" key="1">
    <source>
        <dbReference type="PROSITE" id="PS51208"/>
    </source>
</evidence>
<evidence type="ECO:0000313" key="2">
    <source>
        <dbReference type="EMBL" id="RKP58969.1"/>
    </source>
</evidence>
<dbReference type="SMART" id="SM00869">
    <property type="entry name" value="Autotransporter"/>
    <property type="match status" value="1"/>
</dbReference>
<dbReference type="CDD" id="cd01344">
    <property type="entry name" value="PL2_Passenger_AT"/>
    <property type="match status" value="1"/>
</dbReference>
<gene>
    <name evidence="2" type="ORF">D7S86_03365</name>
</gene>
<dbReference type="SUPFAM" id="SSF103515">
    <property type="entry name" value="Autotransporter"/>
    <property type="match status" value="1"/>
</dbReference>
<dbReference type="InterPro" id="IPR036709">
    <property type="entry name" value="Autotransporte_beta_dom_sf"/>
</dbReference>
<dbReference type="InterPro" id="IPR012332">
    <property type="entry name" value="Autotransporter_pectin_lyase_C"/>
</dbReference>
<dbReference type="Pfam" id="PF18883">
    <property type="entry name" value="AC_1"/>
    <property type="match status" value="1"/>
</dbReference>
<protein>
    <submittedName>
        <fullName evidence="2">Autotransporter outer membrane beta-barrel domain-containing protein</fullName>
    </submittedName>
</protein>
<dbReference type="Gene3D" id="2.40.128.130">
    <property type="entry name" value="Autotransporter beta-domain"/>
    <property type="match status" value="1"/>
</dbReference>
<reference evidence="2 3" key="1">
    <citation type="submission" date="2018-10" db="EMBL/GenBank/DDBJ databases">
        <title>Robbsia sp. DHC34, isolated from soil.</title>
        <authorList>
            <person name="Gao Z.-H."/>
            <person name="Qiu L.-H."/>
        </authorList>
    </citation>
    <scope>NUCLEOTIDE SEQUENCE [LARGE SCALE GENOMIC DNA]</scope>
    <source>
        <strain evidence="2 3">DHC34</strain>
    </source>
</reference>
<dbReference type="InterPro" id="IPR011050">
    <property type="entry name" value="Pectin_lyase_fold/virulence"/>
</dbReference>
<dbReference type="SUPFAM" id="SSF51126">
    <property type="entry name" value="Pectin lyase-like"/>
    <property type="match status" value="1"/>
</dbReference>
<dbReference type="InterPro" id="IPR043990">
    <property type="entry name" value="AC_1"/>
</dbReference>
<accession>A0A494Y8G4</accession>
<dbReference type="InterPro" id="IPR005546">
    <property type="entry name" value="Autotransporte_beta"/>
</dbReference>
<dbReference type="Proteomes" id="UP000270342">
    <property type="component" value="Unassembled WGS sequence"/>
</dbReference>
<comment type="caution">
    <text evidence="2">The sequence shown here is derived from an EMBL/GenBank/DDBJ whole genome shotgun (WGS) entry which is preliminary data.</text>
</comment>
<evidence type="ECO:0000313" key="3">
    <source>
        <dbReference type="Proteomes" id="UP000270342"/>
    </source>
</evidence>
<dbReference type="Gene3D" id="2.160.20.20">
    <property type="match status" value="1"/>
</dbReference>
<dbReference type="Pfam" id="PF03797">
    <property type="entry name" value="Autotransporter"/>
    <property type="match status" value="1"/>
</dbReference>
<dbReference type="EMBL" id="RBZU01000001">
    <property type="protein sequence ID" value="RKP58969.1"/>
    <property type="molecule type" value="Genomic_DNA"/>
</dbReference>
<dbReference type="RefSeq" id="WP_121083403.1">
    <property type="nucleotide sequence ID" value="NZ_RBZU01000001.1"/>
</dbReference>
<organism evidence="2 3">
    <name type="scientific">Pararobbsia silviterrae</name>
    <dbReference type="NCBI Taxonomy" id="1792498"/>
    <lineage>
        <taxon>Bacteria</taxon>
        <taxon>Pseudomonadati</taxon>
        <taxon>Pseudomonadota</taxon>
        <taxon>Betaproteobacteria</taxon>
        <taxon>Burkholderiales</taxon>
        <taxon>Burkholderiaceae</taxon>
        <taxon>Pararobbsia</taxon>
    </lineage>
</organism>
<keyword evidence="3" id="KW-1185">Reference proteome</keyword>
<dbReference type="PROSITE" id="PS51208">
    <property type="entry name" value="AUTOTRANSPORTER"/>
    <property type="match status" value="1"/>
</dbReference>
<dbReference type="GO" id="GO:0019867">
    <property type="term" value="C:outer membrane"/>
    <property type="evidence" value="ECO:0007669"/>
    <property type="project" value="InterPro"/>
</dbReference>
<dbReference type="AlphaFoldDB" id="A0A494Y8G4"/>
<proteinExistence type="predicted"/>
<sequence length="1024" mass="102112">MRPAHANATPHLRIDVRPLVFGLSIIGPIFGPLPAALAACNLLAPNTGDTVTCDTSAPNPTSATITAIPGSTNVTVNILPGAELDTTTTAIVVSDQSTVFNDGTLNTNGYVAKGIMANGTGAGNDRLVNRGSITTTGEFSEGLYTSAASSNLLNDTTGSITTTGDNASAMIDFEGPGNTTLTNHGYLSTSGTGSYGMAGIAPNDTLVNTGSITVTGPTTAGLYATGDISGRTPYGSGAATLINTGSITASGPGAFGILTLNSDPVTVTNDGLIAMTGQGGDAVFMNESATFTNGAGARIVAPSVNGVIANGGGTLDNAGSIDARDAGLFVGAPALITNTGSITSTAFIAIQAQGNVNVSIDNSGTLSGAVAAVQTDAGNDTFTMSGGSTTGIVNLGAGANAIVITGGTVGSGITTSTGPSDSLVWRNAGVVIGSIVLAGLDNTATLIGLTDTNLNALTTLSSGTGTGTLTLDHTQTHIASRFTNWTSVQLTNASQLTLDTPGLTLGNAVIGTGALGIDATSTLFAGGLGDPPIAPAIAGQLVTVRNAGTISLTNGGASTTDALVIHGNYIGLNGTLQLQTVLGDDNAPSDRLVISQGSATGRTAIGVANVGGTGAATLLNGILVVQALDGATTTASAFTLQAPLEAGAYAYALFKGGVNAGTSDNWYLRSSVAPAPAPTAAATPTPIAAIGTPPLPAAPPPGSDPTPLYRIDVPIYAEMPELARTLGIAQLGTFDDRHGDPASLTDTGLLSASWAHIWGSHLAQTNTGTVTPEFSGDTGGLQIGQDVYADVTENGHRNHAGLIVGFARASGDVSGFALGFPEYAAGRLAIDAYSVGAYWTHVGPGGAYTDTVLMGSLLSIDPTSNSGVVGGSHGHMEAGSIEGGLPMPLAGTLSIEPQAQLILQHVAIDDIDDGISTVALHSDSGLIGRIGVRAQGTVEGAGTTWVPYARANLWRTFDGTDTQTYANTTVISARVASTAAEFDLGLAANFSAHGSAFAAASYTTNVNGAHRSLVTGNAGMRWRW</sequence>
<dbReference type="OrthoDB" id="8613300at2"/>
<feature type="domain" description="Autotransporter" evidence="1">
    <location>
        <begin position="746"/>
        <end position="1024"/>
    </location>
</feature>
<dbReference type="InterPro" id="IPR006315">
    <property type="entry name" value="OM_autotransptr_brl_dom"/>
</dbReference>
<dbReference type="NCBIfam" id="TIGR01414">
    <property type="entry name" value="autotrans_barl"/>
    <property type="match status" value="1"/>
</dbReference>